<name>A0AAU9J1M7_9CILI</name>
<dbReference type="Proteomes" id="UP001162131">
    <property type="component" value="Unassembled WGS sequence"/>
</dbReference>
<protein>
    <submittedName>
        <fullName evidence="1">Uncharacterized protein</fullName>
    </submittedName>
</protein>
<accession>A0AAU9J1M7</accession>
<dbReference type="EMBL" id="CAJZBQ010000024">
    <property type="protein sequence ID" value="CAG9319854.1"/>
    <property type="molecule type" value="Genomic_DNA"/>
</dbReference>
<sequence>MDISLLFKFMLGKIEADHVNRKELKLMSRKTLNDSKKSNIIIEITEKENLEVRVEGEDDSYRNQAVIGSDERLRADENEKLNNDAM</sequence>
<evidence type="ECO:0000313" key="1">
    <source>
        <dbReference type="EMBL" id="CAG9319854.1"/>
    </source>
</evidence>
<dbReference type="AlphaFoldDB" id="A0AAU9J1M7"/>
<organism evidence="1 2">
    <name type="scientific">Blepharisma stoltei</name>
    <dbReference type="NCBI Taxonomy" id="1481888"/>
    <lineage>
        <taxon>Eukaryota</taxon>
        <taxon>Sar</taxon>
        <taxon>Alveolata</taxon>
        <taxon>Ciliophora</taxon>
        <taxon>Postciliodesmatophora</taxon>
        <taxon>Heterotrichea</taxon>
        <taxon>Heterotrichida</taxon>
        <taxon>Blepharismidae</taxon>
        <taxon>Blepharisma</taxon>
    </lineage>
</organism>
<reference evidence="1" key="1">
    <citation type="submission" date="2021-09" db="EMBL/GenBank/DDBJ databases">
        <authorList>
            <consortium name="AG Swart"/>
            <person name="Singh M."/>
            <person name="Singh A."/>
            <person name="Seah K."/>
            <person name="Emmerich C."/>
        </authorList>
    </citation>
    <scope>NUCLEOTIDE SEQUENCE</scope>
    <source>
        <strain evidence="1">ATCC30299</strain>
    </source>
</reference>
<proteinExistence type="predicted"/>
<comment type="caution">
    <text evidence="1">The sequence shown here is derived from an EMBL/GenBank/DDBJ whole genome shotgun (WGS) entry which is preliminary data.</text>
</comment>
<keyword evidence="2" id="KW-1185">Reference proteome</keyword>
<evidence type="ECO:0000313" key="2">
    <source>
        <dbReference type="Proteomes" id="UP001162131"/>
    </source>
</evidence>
<gene>
    <name evidence="1" type="ORF">BSTOLATCC_MIC25099</name>
</gene>